<dbReference type="KEGG" id="kbs:EPA93_45515"/>
<accession>A0A4P6K4S2</accession>
<dbReference type="SUPFAM" id="SSF54427">
    <property type="entry name" value="NTF2-like"/>
    <property type="match status" value="1"/>
</dbReference>
<protein>
    <recommendedName>
        <fullName evidence="3">Ester cyclase</fullName>
    </recommendedName>
</protein>
<gene>
    <name evidence="1" type="ORF">EPA93_45515</name>
</gene>
<keyword evidence="2" id="KW-1185">Reference proteome</keyword>
<dbReference type="OrthoDB" id="129343at2"/>
<dbReference type="EMBL" id="CP035758">
    <property type="protein sequence ID" value="QBD82840.1"/>
    <property type="molecule type" value="Genomic_DNA"/>
</dbReference>
<organism evidence="1 2">
    <name type="scientific">Ktedonosporobacter rubrisoli</name>
    <dbReference type="NCBI Taxonomy" id="2509675"/>
    <lineage>
        <taxon>Bacteria</taxon>
        <taxon>Bacillati</taxon>
        <taxon>Chloroflexota</taxon>
        <taxon>Ktedonobacteria</taxon>
        <taxon>Ktedonobacterales</taxon>
        <taxon>Ktedonosporobacteraceae</taxon>
        <taxon>Ktedonosporobacter</taxon>
    </lineage>
</organism>
<evidence type="ECO:0008006" key="3">
    <source>
        <dbReference type="Google" id="ProtNLM"/>
    </source>
</evidence>
<dbReference type="Gene3D" id="3.10.450.50">
    <property type="match status" value="1"/>
</dbReference>
<dbReference type="PANTHER" id="PTHR38436">
    <property type="entry name" value="POLYKETIDE CYCLASE SNOAL-LIKE DOMAIN"/>
    <property type="match status" value="1"/>
</dbReference>
<reference evidence="1 2" key="1">
    <citation type="submission" date="2019-01" db="EMBL/GenBank/DDBJ databases">
        <title>Ktedonosporobacter rubrisoli SCAWS-G2.</title>
        <authorList>
            <person name="Huang Y."/>
            <person name="Yan B."/>
        </authorList>
    </citation>
    <scope>NUCLEOTIDE SEQUENCE [LARGE SCALE GENOMIC DNA]</scope>
    <source>
        <strain evidence="1 2">SCAWS-G2</strain>
    </source>
</reference>
<dbReference type="InterPro" id="IPR032710">
    <property type="entry name" value="NTF2-like_dom_sf"/>
</dbReference>
<evidence type="ECO:0000313" key="1">
    <source>
        <dbReference type="EMBL" id="QBD82840.1"/>
    </source>
</evidence>
<dbReference type="InterPro" id="IPR009959">
    <property type="entry name" value="Cyclase_SnoaL-like"/>
</dbReference>
<evidence type="ECO:0000313" key="2">
    <source>
        <dbReference type="Proteomes" id="UP000290365"/>
    </source>
</evidence>
<dbReference type="Proteomes" id="UP000290365">
    <property type="component" value="Chromosome"/>
</dbReference>
<name>A0A4P6K4S2_KTERU</name>
<dbReference type="Pfam" id="PF07366">
    <property type="entry name" value="SnoaL"/>
    <property type="match status" value="1"/>
</dbReference>
<dbReference type="GO" id="GO:0030638">
    <property type="term" value="P:polyketide metabolic process"/>
    <property type="evidence" value="ECO:0007669"/>
    <property type="project" value="InterPro"/>
</dbReference>
<sequence>MKAERTRKEDSMQDDARKALACLASEAINTKDLTLLDAHPGFWETRQVFPYLFIGFPDIQDTVEQQTCDGEWVTTRTTMRGTHTGPFMGLAASGKAVTMMTISLDQIIDGKVVEHFGMADWASALSMIGLIPPAPSDPKK</sequence>
<dbReference type="AlphaFoldDB" id="A0A4P6K4S2"/>
<proteinExistence type="predicted"/>
<dbReference type="PANTHER" id="PTHR38436:SF1">
    <property type="entry name" value="ESTER CYCLASE"/>
    <property type="match status" value="1"/>
</dbReference>